<dbReference type="SMART" id="SM00235">
    <property type="entry name" value="ZnMc"/>
    <property type="match status" value="1"/>
</dbReference>
<feature type="compositionally biased region" description="Gly residues" evidence="12">
    <location>
        <begin position="31"/>
        <end position="41"/>
    </location>
</feature>
<feature type="compositionally biased region" description="Polar residues" evidence="12">
    <location>
        <begin position="12"/>
        <end position="26"/>
    </location>
</feature>
<evidence type="ECO:0000313" key="15">
    <source>
        <dbReference type="Proteomes" id="UP000050741"/>
    </source>
</evidence>
<comment type="caution">
    <text evidence="9">Lacks conserved residue(s) required for the propagation of feature annotation.</text>
</comment>
<feature type="binding site" evidence="10">
    <location>
        <position position="431"/>
    </location>
    <ligand>
        <name>Zn(2+)</name>
        <dbReference type="ChEBI" id="CHEBI:29105"/>
        <note>catalytic</note>
    </ligand>
</feature>
<feature type="compositionally biased region" description="Low complexity" evidence="12">
    <location>
        <begin position="52"/>
        <end position="62"/>
    </location>
</feature>
<sequence length="572" mass="64437">MAEGRTEEGGDNWSTQWTQKPWSWSESWDGGMDGGKAGAGGDWRKVTEPWRDSTPSSPSDSPAVTPQQPKGRTSSSKEGKEGDAKTKEDSVEGDGSQQRREGLIQRFCSRHPDSPKCRATDGGAQKGTDGGGGLMERFCGRHPEHSKCHAGREEGEERSGSAQTTWQTTPSSDSELNGSQLRPAQMDQDVKPADPSISFGFLSEEAREAMLKSCRSSAVDCKAQPFGMMQKRTMVLQHEMDFMRKVRPYQSGDMIQKRVDLVQKLKQRLLEVAGLGEHVQPVNDGTFQHDVLLTEKQSEALIEALSKVPTSSKQNRYGYGHRFKRASLFLEQFAAQKWPVGQPISYFFDPKIEEFEKQMVRQAHQMIEAQTCIRFQPSDSKPASDFLYYIKVSTPTFCGLSYIGHVSPANPIYLSFQCQDPVGVAAHETMHALGANHEHLRADRDEHLDIQWANINPQFYDFFAIADPSKFTSYGSAYSYESIMHYGPFTATLDTSRPTMLPRENAEQNMALMGQRKRLSPRDAELLNNMYCKQGCEDRNVYCGIWTLRNFCRTPPQMGWMQQNCQKSCRFC</sequence>
<dbReference type="Gene3D" id="3.40.390.10">
    <property type="entry name" value="Collagenase (Catalytic Domain)"/>
    <property type="match status" value="1"/>
</dbReference>
<feature type="active site" evidence="10">
    <location>
        <position position="428"/>
    </location>
</feature>
<feature type="compositionally biased region" description="Polar residues" evidence="12">
    <location>
        <begin position="64"/>
        <end position="74"/>
    </location>
</feature>
<dbReference type="InterPro" id="IPR003582">
    <property type="entry name" value="ShKT_dom"/>
</dbReference>
<feature type="compositionally biased region" description="Polar residues" evidence="12">
    <location>
        <begin position="162"/>
        <end position="179"/>
    </location>
</feature>
<feature type="region of interest" description="Disordered" evidence="12">
    <location>
        <begin position="1"/>
        <end position="179"/>
    </location>
</feature>
<dbReference type="PANTHER" id="PTHR10127">
    <property type="entry name" value="DISCOIDIN, CUB, EGF, LAMININ , AND ZINC METALLOPROTEASE DOMAIN CONTAINING"/>
    <property type="match status" value="1"/>
</dbReference>
<feature type="compositionally biased region" description="Basic and acidic residues" evidence="12">
    <location>
        <begin position="75"/>
        <end position="90"/>
    </location>
</feature>
<evidence type="ECO:0000256" key="10">
    <source>
        <dbReference type="PROSITE-ProRule" id="PRU01211"/>
    </source>
</evidence>
<feature type="domain" description="Peptidase M12A" evidence="14">
    <location>
        <begin position="332"/>
        <end position="533"/>
    </location>
</feature>
<dbReference type="PROSITE" id="PS51864">
    <property type="entry name" value="ASTACIN"/>
    <property type="match status" value="1"/>
</dbReference>
<evidence type="ECO:0000256" key="5">
    <source>
        <dbReference type="ARBA" id="ARBA00022833"/>
    </source>
</evidence>
<feature type="domain" description="ShKT" evidence="13">
    <location>
        <begin position="536"/>
        <end position="572"/>
    </location>
</feature>
<proteinExistence type="predicted"/>
<dbReference type="InterPro" id="IPR001506">
    <property type="entry name" value="Peptidase_M12A"/>
</dbReference>
<keyword evidence="4 10" id="KW-0378">Hydrolase</keyword>
<feature type="binding site" evidence="10">
    <location>
        <position position="427"/>
    </location>
    <ligand>
        <name>Zn(2+)</name>
        <dbReference type="ChEBI" id="CHEBI:29105"/>
        <note>catalytic</note>
    </ligand>
</feature>
<dbReference type="GO" id="GO:0008270">
    <property type="term" value="F:zinc ion binding"/>
    <property type="evidence" value="ECO:0007669"/>
    <property type="project" value="UniProtKB-UniRule"/>
</dbReference>
<evidence type="ECO:0000256" key="2">
    <source>
        <dbReference type="ARBA" id="ARBA00022670"/>
    </source>
</evidence>
<dbReference type="GO" id="GO:0004222">
    <property type="term" value="F:metalloendopeptidase activity"/>
    <property type="evidence" value="ECO:0007669"/>
    <property type="project" value="UniProtKB-UniRule"/>
</dbReference>
<keyword evidence="2 10" id="KW-0645">Protease</keyword>
<reference evidence="15" key="2">
    <citation type="submission" date="2014-05" db="EMBL/GenBank/DDBJ databases">
        <title>The genome and life-stage specific transcriptomes of Globodera pallida elucidate key aspects of plant parasitism by a cyst nematode.</title>
        <authorList>
            <person name="Cotton J.A."/>
            <person name="Lilley C.J."/>
            <person name="Jones L.M."/>
            <person name="Kikuchi T."/>
            <person name="Reid A.J."/>
            <person name="Thorpe P."/>
            <person name="Tsai I.J."/>
            <person name="Beasley H."/>
            <person name="Blok V."/>
            <person name="Cock P.J.A."/>
            <person name="Van den Akker S.E."/>
            <person name="Holroyd N."/>
            <person name="Hunt M."/>
            <person name="Mantelin S."/>
            <person name="Naghra H."/>
            <person name="Pain A."/>
            <person name="Palomares-Rius J.E."/>
            <person name="Zarowiecki M."/>
            <person name="Berriman M."/>
            <person name="Jones J.T."/>
            <person name="Urwin P.E."/>
        </authorList>
    </citation>
    <scope>NUCLEOTIDE SEQUENCE [LARGE SCALE GENOMIC DNA]</scope>
    <source>
        <strain evidence="15">Lindley</strain>
    </source>
</reference>
<evidence type="ECO:0000256" key="6">
    <source>
        <dbReference type="ARBA" id="ARBA00023049"/>
    </source>
</evidence>
<evidence type="ECO:0000256" key="1">
    <source>
        <dbReference type="ARBA" id="ARBA00002657"/>
    </source>
</evidence>
<dbReference type="CDD" id="cd04280">
    <property type="entry name" value="ZnMc_astacin_like"/>
    <property type="match status" value="1"/>
</dbReference>
<dbReference type="PRINTS" id="PR00480">
    <property type="entry name" value="ASTACIN"/>
</dbReference>
<keyword evidence="15" id="KW-1185">Reference proteome</keyword>
<feature type="compositionally biased region" description="Gly residues" evidence="12">
    <location>
        <begin position="124"/>
        <end position="134"/>
    </location>
</feature>
<evidence type="ECO:0000313" key="16">
    <source>
        <dbReference type="WBParaSite" id="GPLIN_001094400"/>
    </source>
</evidence>
<dbReference type="Proteomes" id="UP000050741">
    <property type="component" value="Unassembled WGS sequence"/>
</dbReference>
<feature type="binding site" evidence="10">
    <location>
        <position position="437"/>
    </location>
    <ligand>
        <name>Zn(2+)</name>
        <dbReference type="ChEBI" id="CHEBI:29105"/>
        <note>catalytic</note>
    </ligand>
</feature>
<dbReference type="Pfam" id="PF01549">
    <property type="entry name" value="ShK"/>
    <property type="match status" value="1"/>
</dbReference>
<evidence type="ECO:0000256" key="8">
    <source>
        <dbReference type="ARBA" id="ARBA00023157"/>
    </source>
</evidence>
<keyword evidence="6 10" id="KW-0482">Metalloprotease</keyword>
<evidence type="ECO:0000256" key="7">
    <source>
        <dbReference type="ARBA" id="ARBA00023145"/>
    </source>
</evidence>
<dbReference type="SMART" id="SM00254">
    <property type="entry name" value="ShKT"/>
    <property type="match status" value="1"/>
</dbReference>
<protein>
    <recommendedName>
        <fullName evidence="11">Metalloendopeptidase</fullName>
        <ecNumber evidence="11">3.4.24.-</ecNumber>
    </recommendedName>
</protein>
<comment type="cofactor">
    <cofactor evidence="10 11">
        <name>Zn(2+)</name>
        <dbReference type="ChEBI" id="CHEBI:29105"/>
    </cofactor>
    <text evidence="10 11">Binds 1 zinc ion per subunit.</text>
</comment>
<feature type="compositionally biased region" description="Basic and acidic residues" evidence="12">
    <location>
        <begin position="42"/>
        <end position="51"/>
    </location>
</feature>
<dbReference type="Pfam" id="PF01400">
    <property type="entry name" value="Astacin"/>
    <property type="match status" value="1"/>
</dbReference>
<dbReference type="PROSITE" id="PS51670">
    <property type="entry name" value="SHKT"/>
    <property type="match status" value="1"/>
</dbReference>
<evidence type="ECO:0000256" key="3">
    <source>
        <dbReference type="ARBA" id="ARBA00022723"/>
    </source>
</evidence>
<evidence type="ECO:0000256" key="9">
    <source>
        <dbReference type="PROSITE-ProRule" id="PRU01005"/>
    </source>
</evidence>
<dbReference type="InterPro" id="IPR034035">
    <property type="entry name" value="Astacin-like_dom"/>
</dbReference>
<dbReference type="EC" id="3.4.24.-" evidence="11"/>
<evidence type="ECO:0000259" key="14">
    <source>
        <dbReference type="PROSITE" id="PS51864"/>
    </source>
</evidence>
<dbReference type="GO" id="GO:0006508">
    <property type="term" value="P:proteolysis"/>
    <property type="evidence" value="ECO:0007669"/>
    <property type="project" value="UniProtKB-KW"/>
</dbReference>
<dbReference type="InterPro" id="IPR006026">
    <property type="entry name" value="Peptidase_Metallo"/>
</dbReference>
<keyword evidence="3 10" id="KW-0479">Metal-binding</keyword>
<evidence type="ECO:0000256" key="12">
    <source>
        <dbReference type="SAM" id="MobiDB-lite"/>
    </source>
</evidence>
<dbReference type="SUPFAM" id="SSF55486">
    <property type="entry name" value="Metalloproteases ('zincins'), catalytic domain"/>
    <property type="match status" value="1"/>
</dbReference>
<dbReference type="InterPro" id="IPR024079">
    <property type="entry name" value="MetalloPept_cat_dom_sf"/>
</dbReference>
<organism evidence="15 16">
    <name type="scientific">Globodera pallida</name>
    <name type="common">Potato cyst nematode worm</name>
    <name type="synonym">Heterodera pallida</name>
    <dbReference type="NCBI Taxonomy" id="36090"/>
    <lineage>
        <taxon>Eukaryota</taxon>
        <taxon>Metazoa</taxon>
        <taxon>Ecdysozoa</taxon>
        <taxon>Nematoda</taxon>
        <taxon>Chromadorea</taxon>
        <taxon>Rhabditida</taxon>
        <taxon>Tylenchina</taxon>
        <taxon>Tylenchomorpha</taxon>
        <taxon>Tylenchoidea</taxon>
        <taxon>Heteroderidae</taxon>
        <taxon>Heteroderinae</taxon>
        <taxon>Globodera</taxon>
    </lineage>
</organism>
<accession>A0A183CDJ0</accession>
<dbReference type="PANTHER" id="PTHR10127:SF802">
    <property type="entry name" value="ZINC METALLOPROTEINASE NAS-10"/>
    <property type="match status" value="1"/>
</dbReference>
<evidence type="ECO:0000256" key="11">
    <source>
        <dbReference type="RuleBase" id="RU361183"/>
    </source>
</evidence>
<reference evidence="16" key="3">
    <citation type="submission" date="2016-06" db="UniProtKB">
        <authorList>
            <consortium name="WormBaseParasite"/>
        </authorList>
    </citation>
    <scope>IDENTIFICATION</scope>
</reference>
<feature type="compositionally biased region" description="Basic and acidic residues" evidence="12">
    <location>
        <begin position="138"/>
        <end position="159"/>
    </location>
</feature>
<evidence type="ECO:0000259" key="13">
    <source>
        <dbReference type="PROSITE" id="PS51670"/>
    </source>
</evidence>
<evidence type="ECO:0000256" key="4">
    <source>
        <dbReference type="ARBA" id="ARBA00022801"/>
    </source>
</evidence>
<keyword evidence="8" id="KW-1015">Disulfide bond</keyword>
<dbReference type="AlphaFoldDB" id="A0A183CDJ0"/>
<reference evidence="15" key="1">
    <citation type="submission" date="2013-12" db="EMBL/GenBank/DDBJ databases">
        <authorList>
            <person name="Aslett M."/>
        </authorList>
    </citation>
    <scope>NUCLEOTIDE SEQUENCE [LARGE SCALE GENOMIC DNA]</scope>
    <source>
        <strain evidence="15">Lindley</strain>
    </source>
</reference>
<dbReference type="WBParaSite" id="GPLIN_001094400">
    <property type="protein sequence ID" value="GPLIN_001094400"/>
    <property type="gene ID" value="GPLIN_001094400"/>
</dbReference>
<comment type="function">
    <text evidence="1">Metalloprotease.</text>
</comment>
<name>A0A183CDJ0_GLOPA</name>
<feature type="compositionally biased region" description="Basic and acidic residues" evidence="12">
    <location>
        <begin position="110"/>
        <end position="119"/>
    </location>
</feature>
<keyword evidence="7" id="KW-0865">Zymogen</keyword>
<keyword evidence="5 10" id="KW-0862">Zinc</keyword>